<gene>
    <name evidence="2" type="ORF">SteCoe_8893</name>
</gene>
<evidence type="ECO:0000313" key="3">
    <source>
        <dbReference type="Proteomes" id="UP000187209"/>
    </source>
</evidence>
<comment type="caution">
    <text evidence="2">The sequence shown here is derived from an EMBL/GenBank/DDBJ whole genome shotgun (WGS) entry which is preliminary data.</text>
</comment>
<name>A0A1R2CJ86_9CILI</name>
<sequence length="212" mass="24542">MCQKNPTRISTETVSTRPQSRNFNDLNPQALESSGAFIETHQFLSKFKILTSKDHEKTHKIKEHISSYSKILHIGPNLHLPSKEEAEATLNTQNDSPENSENSKKYYRKKPETHKDMLTGNIKEHAESDISSNRSSIKPGMSFNDQIFDIKKQLADVHKKVIIGEDRISEEYMQNYELKLTVMMLQNKLEEIKDRNYERKICEAKCKSCVII</sequence>
<reference evidence="2 3" key="1">
    <citation type="submission" date="2016-11" db="EMBL/GenBank/DDBJ databases">
        <title>The macronuclear genome of Stentor coeruleus: a giant cell with tiny introns.</title>
        <authorList>
            <person name="Slabodnick M."/>
            <person name="Ruby J.G."/>
            <person name="Reiff S.B."/>
            <person name="Swart E.C."/>
            <person name="Gosai S."/>
            <person name="Prabakaran S."/>
            <person name="Witkowska E."/>
            <person name="Larue G.E."/>
            <person name="Fisher S."/>
            <person name="Freeman R.M."/>
            <person name="Gunawardena J."/>
            <person name="Chu W."/>
            <person name="Stover N.A."/>
            <person name="Gregory B.D."/>
            <person name="Nowacki M."/>
            <person name="Derisi J."/>
            <person name="Roy S.W."/>
            <person name="Marshall W.F."/>
            <person name="Sood P."/>
        </authorList>
    </citation>
    <scope>NUCLEOTIDE SEQUENCE [LARGE SCALE GENOMIC DNA]</scope>
    <source>
        <strain evidence="2">WM001</strain>
    </source>
</reference>
<proteinExistence type="predicted"/>
<protein>
    <submittedName>
        <fullName evidence="2">Uncharacterized protein</fullName>
    </submittedName>
</protein>
<feature type="region of interest" description="Disordered" evidence="1">
    <location>
        <begin position="88"/>
        <end position="114"/>
    </location>
</feature>
<dbReference type="AlphaFoldDB" id="A0A1R2CJ86"/>
<keyword evidence="3" id="KW-1185">Reference proteome</keyword>
<feature type="compositionally biased region" description="Basic and acidic residues" evidence="1">
    <location>
        <begin position="101"/>
        <end position="114"/>
    </location>
</feature>
<organism evidence="2 3">
    <name type="scientific">Stentor coeruleus</name>
    <dbReference type="NCBI Taxonomy" id="5963"/>
    <lineage>
        <taxon>Eukaryota</taxon>
        <taxon>Sar</taxon>
        <taxon>Alveolata</taxon>
        <taxon>Ciliophora</taxon>
        <taxon>Postciliodesmatophora</taxon>
        <taxon>Heterotrichea</taxon>
        <taxon>Heterotrichida</taxon>
        <taxon>Stentoridae</taxon>
        <taxon>Stentor</taxon>
    </lineage>
</organism>
<feature type="region of interest" description="Disordered" evidence="1">
    <location>
        <begin position="1"/>
        <end position="24"/>
    </location>
</feature>
<feature type="compositionally biased region" description="Polar residues" evidence="1">
    <location>
        <begin position="89"/>
        <end position="100"/>
    </location>
</feature>
<accession>A0A1R2CJ86</accession>
<evidence type="ECO:0000256" key="1">
    <source>
        <dbReference type="SAM" id="MobiDB-lite"/>
    </source>
</evidence>
<dbReference type="EMBL" id="MPUH01000135">
    <property type="protein sequence ID" value="OMJ89067.1"/>
    <property type="molecule type" value="Genomic_DNA"/>
</dbReference>
<dbReference type="Proteomes" id="UP000187209">
    <property type="component" value="Unassembled WGS sequence"/>
</dbReference>
<evidence type="ECO:0000313" key="2">
    <source>
        <dbReference type="EMBL" id="OMJ89067.1"/>
    </source>
</evidence>